<proteinExistence type="predicted"/>
<dbReference type="Gene3D" id="3.10.50.10">
    <property type="match status" value="1"/>
</dbReference>
<dbReference type="InterPro" id="IPR003646">
    <property type="entry name" value="SH3-like_bac-type"/>
</dbReference>
<dbReference type="Gene3D" id="2.30.30.40">
    <property type="entry name" value="SH3 Domains"/>
    <property type="match status" value="1"/>
</dbReference>
<dbReference type="Gene3D" id="3.20.20.80">
    <property type="entry name" value="Glycosidases"/>
    <property type="match status" value="1"/>
</dbReference>
<dbReference type="Pfam" id="PF07833">
    <property type="entry name" value="Cu_amine_oxidN1"/>
    <property type="match status" value="1"/>
</dbReference>
<dbReference type="InterPro" id="IPR001223">
    <property type="entry name" value="Glyco_hydro18_cat"/>
</dbReference>
<dbReference type="Pfam" id="PF00704">
    <property type="entry name" value="Glyco_hydro_18"/>
    <property type="match status" value="1"/>
</dbReference>
<dbReference type="SUPFAM" id="SSF51445">
    <property type="entry name" value="(Trans)glycosidases"/>
    <property type="match status" value="1"/>
</dbReference>
<dbReference type="Proteomes" id="UP000245423">
    <property type="component" value="Chromosome 1"/>
</dbReference>
<dbReference type="InterPro" id="IPR011583">
    <property type="entry name" value="Chitinase_II/V-like_cat"/>
</dbReference>
<evidence type="ECO:0000313" key="3">
    <source>
        <dbReference type="Proteomes" id="UP000245423"/>
    </source>
</evidence>
<dbReference type="PANTHER" id="PTHR46066:SF2">
    <property type="entry name" value="CHITINASE DOMAIN-CONTAINING PROTEIN 1"/>
    <property type="match status" value="1"/>
</dbReference>
<evidence type="ECO:0000259" key="1">
    <source>
        <dbReference type="PROSITE" id="PS51910"/>
    </source>
</evidence>
<evidence type="ECO:0000313" key="2">
    <source>
        <dbReference type="EMBL" id="SHD76869.1"/>
    </source>
</evidence>
<dbReference type="GO" id="GO:0008061">
    <property type="term" value="F:chitin binding"/>
    <property type="evidence" value="ECO:0007669"/>
    <property type="project" value="InterPro"/>
</dbReference>
<dbReference type="SMART" id="SM00636">
    <property type="entry name" value="Glyco_18"/>
    <property type="match status" value="1"/>
</dbReference>
<dbReference type="AlphaFoldDB" id="M1ZJG3"/>
<protein>
    <submittedName>
        <fullName evidence="2">Putative Family 18 glycosyl hydrolase</fullName>
    </submittedName>
</protein>
<keyword evidence="3" id="KW-1185">Reference proteome</keyword>
<accession>M1ZJG3</accession>
<dbReference type="GO" id="GO:0016787">
    <property type="term" value="F:hydrolase activity"/>
    <property type="evidence" value="ECO:0007669"/>
    <property type="project" value="UniProtKB-KW"/>
</dbReference>
<feature type="domain" description="GH18" evidence="1">
    <location>
        <begin position="238"/>
        <end position="551"/>
    </location>
</feature>
<name>M1ZJG3_9FIRM</name>
<dbReference type="InterPro" id="IPR012854">
    <property type="entry name" value="Cu_amine_oxidase-like_N"/>
</dbReference>
<organism evidence="2 3">
    <name type="scientific">[Clostridium] ultunense Esp</name>
    <dbReference type="NCBI Taxonomy" id="1288971"/>
    <lineage>
        <taxon>Bacteria</taxon>
        <taxon>Bacillati</taxon>
        <taxon>Bacillota</taxon>
        <taxon>Tissierellia</taxon>
        <taxon>Tissierellales</taxon>
        <taxon>Tepidimicrobiaceae</taxon>
        <taxon>Schnuerera</taxon>
    </lineage>
</organism>
<gene>
    <name evidence="2" type="ORF">CUESP1_1505</name>
</gene>
<dbReference type="OrthoDB" id="9775889at2"/>
<dbReference type="SUPFAM" id="SSF55383">
    <property type="entry name" value="Copper amine oxidase, domain N"/>
    <property type="match status" value="1"/>
</dbReference>
<dbReference type="Pfam" id="PF08239">
    <property type="entry name" value="SH3_3"/>
    <property type="match status" value="1"/>
</dbReference>
<dbReference type="RefSeq" id="WP_005584039.1">
    <property type="nucleotide sequence ID" value="NZ_LT669839.1"/>
</dbReference>
<dbReference type="InterPro" id="IPR036582">
    <property type="entry name" value="Mao_N_sf"/>
</dbReference>
<reference evidence="2 3" key="1">
    <citation type="submission" date="2016-11" db="EMBL/GenBank/DDBJ databases">
        <authorList>
            <person name="Manzoor S."/>
        </authorList>
    </citation>
    <scope>NUCLEOTIDE SEQUENCE [LARGE SCALE GENOMIC DNA]</scope>
    <source>
        <strain evidence="2">Clostridium ultunense strain Esp</strain>
    </source>
</reference>
<dbReference type="EMBL" id="LT669839">
    <property type="protein sequence ID" value="SHD76869.1"/>
    <property type="molecule type" value="Genomic_DNA"/>
</dbReference>
<dbReference type="PANTHER" id="PTHR46066">
    <property type="entry name" value="CHITINASE DOMAIN-CONTAINING PROTEIN 1 FAMILY MEMBER"/>
    <property type="match status" value="1"/>
</dbReference>
<dbReference type="InterPro" id="IPR029070">
    <property type="entry name" value="Chitinase_insertion_sf"/>
</dbReference>
<dbReference type="HOGENOM" id="CLU_020253_0_0_9"/>
<dbReference type="PROSITE" id="PS51910">
    <property type="entry name" value="GH18_2"/>
    <property type="match status" value="1"/>
</dbReference>
<dbReference type="GO" id="GO:0005975">
    <property type="term" value="P:carbohydrate metabolic process"/>
    <property type="evidence" value="ECO:0007669"/>
    <property type="project" value="InterPro"/>
</dbReference>
<sequence>MKRFFIVLMIMAVIATTAYFIYKNSENKEVISISDNIYLVIGDRFFIEDDPVFLDEGNIYIALDIIKENLDPNLFYDQEEEIIIFTDKDRVSRFIIGEKVGTTNYKEFFVNNPVKKIEEKIYIPDEILNVHYDLYINYFEETNAVVLDKVNSKYPLGEVIKEGGVIRINFDKKSPIVLQDLTVGTVVSVFEELKDWYRVRTVEGIIGYMDKEYLKVSLTMDIYQVEEDMDNRNKEMISLTWDYTHGKMLSADGIEPIHGINIVSPTWFSITDEEGNIFDKGNYEYVSKYKSLGYEIWPLIDNSFDPDITYKLLSSSSSRERLIKEILRMYEGYSVDGINLDFENVYLKDKDLLTQFVRELYPVFREKGMVVSMDVTPISTSENWSLSFDRRRLAETVDYIMLMAYDQHWATSPVAGSVAQYGWVEGAIKQVLEEVPNKNLVLAIPFYTRLWKIEEVNGEAKISSQALSMESANKFIEENNMELEWDGESGQYFGETIKEGVVYRIWLEDANSIELKSSLVNKYNLAGIASWRKGFETEEIWPAISNMIKLN</sequence>
<dbReference type="InterPro" id="IPR017853">
    <property type="entry name" value="GH"/>
</dbReference>
<keyword evidence="2" id="KW-0378">Hydrolase</keyword>